<dbReference type="OrthoDB" id="9803532at2"/>
<dbReference type="EMBL" id="BLJE01000004">
    <property type="protein sequence ID" value="GFE66343.1"/>
    <property type="molecule type" value="Genomic_DNA"/>
</dbReference>
<accession>A0A6N6JIZ6</accession>
<dbReference type="Proteomes" id="UP000436822">
    <property type="component" value="Unassembled WGS sequence"/>
</dbReference>
<protein>
    <recommendedName>
        <fullName evidence="1">DUF403 domain-containing protein</fullName>
    </recommendedName>
</protein>
<dbReference type="PANTHER" id="PTHR34595">
    <property type="entry name" value="BLR5612 PROTEIN"/>
    <property type="match status" value="1"/>
</dbReference>
<evidence type="ECO:0000313" key="3">
    <source>
        <dbReference type="Proteomes" id="UP000436822"/>
    </source>
</evidence>
<dbReference type="AlphaFoldDB" id="A0A6N6JIZ6"/>
<dbReference type="Pfam" id="PF04168">
    <property type="entry name" value="Alpha-E"/>
    <property type="match status" value="1"/>
</dbReference>
<comment type="caution">
    <text evidence="2">The sequence shown here is derived from an EMBL/GenBank/DDBJ whole genome shotgun (WGS) entry which is preliminary data.</text>
</comment>
<reference evidence="2 3" key="1">
    <citation type="submission" date="2019-12" db="EMBL/GenBank/DDBJ databases">
        <title>Litoreibacter badius sp. nov., a novel bacteriochlorophyll a-containing bacterium in the genus Litoreibacter.</title>
        <authorList>
            <person name="Kanamuro M."/>
            <person name="Takabe Y."/>
            <person name="Mori K."/>
            <person name="Takaichi S."/>
            <person name="Hanada S."/>
        </authorList>
    </citation>
    <scope>NUCLEOTIDE SEQUENCE [LARGE SCALE GENOMIC DNA]</scope>
    <source>
        <strain evidence="2 3">K6</strain>
    </source>
</reference>
<gene>
    <name evidence="2" type="ORF">KIN_34170</name>
</gene>
<evidence type="ECO:0000259" key="1">
    <source>
        <dbReference type="Pfam" id="PF04168"/>
    </source>
</evidence>
<keyword evidence="3" id="KW-1185">Reference proteome</keyword>
<proteinExistence type="predicted"/>
<dbReference type="InterPro" id="IPR051680">
    <property type="entry name" value="ATP-dep_Glu-Cys_Ligase-2"/>
</dbReference>
<sequence length="313" mass="35831">MLGKTAGGVFWMFRYLERSENIARLIEAGFRIALTRPDTSEEEWTSVLDTAGAREAYMARHETVDGTAVIDFLVRDKDNPSSVYSAIKMARDNARLVRTAITREVWEAVNECWMSVGAALSRPVRDRDLPQVLSLIRQQSAFVRGALHGTMLRNDVYDFARVGTFLERADNTARILDVKYYVLLPSIRHIGSSLDNVQWETILRSVGGQRAYRWLHGGDSTPKSIAEFLILDGRMPRSLAFCVNKIEDNLKYLEADYETRHPSHDRVHGICTGLRLRPIDSIFEYGLHEMITDFKSDIQELAMQIEKDYRFYG</sequence>
<name>A0A6N6JIZ6_9RHOB</name>
<dbReference type="InterPro" id="IPR007296">
    <property type="entry name" value="DUF403"/>
</dbReference>
<feature type="domain" description="DUF403" evidence="1">
    <location>
        <begin position="1"/>
        <end position="309"/>
    </location>
</feature>
<dbReference type="RefSeq" id="WP_159809288.1">
    <property type="nucleotide sequence ID" value="NZ_BLJE01000004.1"/>
</dbReference>
<evidence type="ECO:0000313" key="2">
    <source>
        <dbReference type="EMBL" id="GFE66343.1"/>
    </source>
</evidence>
<dbReference type="PANTHER" id="PTHR34595:SF7">
    <property type="entry name" value="SLL1039 PROTEIN"/>
    <property type="match status" value="1"/>
</dbReference>
<organism evidence="2 3">
    <name type="scientific">Litoreibacter roseus</name>
    <dbReference type="NCBI Taxonomy" id="2601869"/>
    <lineage>
        <taxon>Bacteria</taxon>
        <taxon>Pseudomonadati</taxon>
        <taxon>Pseudomonadota</taxon>
        <taxon>Alphaproteobacteria</taxon>
        <taxon>Rhodobacterales</taxon>
        <taxon>Roseobacteraceae</taxon>
        <taxon>Litoreibacter</taxon>
    </lineage>
</organism>